<evidence type="ECO:0000313" key="4">
    <source>
        <dbReference type="Proteomes" id="UP000230002"/>
    </source>
</evidence>
<reference evidence="3 4" key="1">
    <citation type="journal article" date="2015" name="Sci. Rep.">
        <title>Chromosome-level genome map provides insights into diverse defense mechanisms in the medicinal fungus Ganoderma sinense.</title>
        <authorList>
            <person name="Zhu Y."/>
            <person name="Xu J."/>
            <person name="Sun C."/>
            <person name="Zhou S."/>
            <person name="Xu H."/>
            <person name="Nelson D.R."/>
            <person name="Qian J."/>
            <person name="Song J."/>
            <person name="Luo H."/>
            <person name="Xiang L."/>
            <person name="Li Y."/>
            <person name="Xu Z."/>
            <person name="Ji A."/>
            <person name="Wang L."/>
            <person name="Lu S."/>
            <person name="Hayward A."/>
            <person name="Sun W."/>
            <person name="Li X."/>
            <person name="Schwartz D.C."/>
            <person name="Wang Y."/>
            <person name="Chen S."/>
        </authorList>
    </citation>
    <scope>NUCLEOTIDE SEQUENCE [LARGE SCALE GENOMIC DNA]</scope>
    <source>
        <strain evidence="3 4">ZZ0214-1</strain>
    </source>
</reference>
<dbReference type="STRING" id="1077348.A0A2G8S4J0"/>
<organism evidence="3 4">
    <name type="scientific">Ganoderma sinense ZZ0214-1</name>
    <dbReference type="NCBI Taxonomy" id="1077348"/>
    <lineage>
        <taxon>Eukaryota</taxon>
        <taxon>Fungi</taxon>
        <taxon>Dikarya</taxon>
        <taxon>Basidiomycota</taxon>
        <taxon>Agaricomycotina</taxon>
        <taxon>Agaricomycetes</taxon>
        <taxon>Polyporales</taxon>
        <taxon>Polyporaceae</taxon>
        <taxon>Ganoderma</taxon>
    </lineage>
</organism>
<dbReference type="PANTHER" id="PTHR10622">
    <property type="entry name" value="HET DOMAIN-CONTAINING PROTEIN"/>
    <property type="match status" value="1"/>
</dbReference>
<gene>
    <name evidence="3" type="ORF">GSI_08737</name>
</gene>
<dbReference type="Pfam" id="PF06985">
    <property type="entry name" value="HET"/>
    <property type="match status" value="1"/>
</dbReference>
<dbReference type="PANTHER" id="PTHR10622:SF10">
    <property type="entry name" value="HET DOMAIN-CONTAINING PROTEIN"/>
    <property type="match status" value="1"/>
</dbReference>
<feature type="domain" description="Heterokaryon incompatibility" evidence="1">
    <location>
        <begin position="30"/>
        <end position="88"/>
    </location>
</feature>
<dbReference type="Proteomes" id="UP000230002">
    <property type="component" value="Unassembled WGS sequence"/>
</dbReference>
<evidence type="ECO:0000259" key="2">
    <source>
        <dbReference type="Pfam" id="PF26640"/>
    </source>
</evidence>
<dbReference type="InterPro" id="IPR058525">
    <property type="entry name" value="DUF8212"/>
</dbReference>
<dbReference type="Pfam" id="PF26640">
    <property type="entry name" value="DUF8212"/>
    <property type="match status" value="1"/>
</dbReference>
<protein>
    <submittedName>
        <fullName evidence="3">Uncharacterized protein</fullName>
    </submittedName>
</protein>
<keyword evidence="4" id="KW-1185">Reference proteome</keyword>
<name>A0A2G8S4J0_9APHY</name>
<feature type="domain" description="DUF8212" evidence="2">
    <location>
        <begin position="204"/>
        <end position="411"/>
    </location>
</feature>
<comment type="caution">
    <text evidence="3">The sequence shown here is derived from an EMBL/GenBank/DDBJ whole genome shotgun (WGS) entry which is preliminary data.</text>
</comment>
<dbReference type="AlphaFoldDB" id="A0A2G8S4J0"/>
<evidence type="ECO:0000313" key="3">
    <source>
        <dbReference type="EMBL" id="PIL28693.1"/>
    </source>
</evidence>
<accession>A0A2G8S4J0</accession>
<sequence>MGPVVRRTLPSNYSPRPPRANLQRIWDDPELSPKIRDACRLARQKGYRYIWIDSCCIDKSSSSELSEAINSMYKWYGLAAVCYVYLADVPPGQNPHYKRSAFRRSQWFTRGWTLQELIAPFWVEFVSKDWTPIGSKLALVDLVENVTKIDYKALLHLEPLEEFSIAQRLSWAAGRKTTRKEDRAYSLLGIFNIYMPILYGEGDHAFRRLQEEIMQRIPDQSLFAWGHRYLSFELSDRANRLKAPRATVQTHQRRQQLFALSPKSFKGCESIRTARRDTGKLRSSTTSNGHKISYTSTPYGISTELQMVPLTRDLLLHTIPHEDVQLDFSGSPEGSQWYLAILRCDHGEHPGHFWGRVCHITSSEEFDVQFVFTGQIRVDCLGLFDLFLLSPETIEHYRQHMELKTVYIPHSYRATLPWAVPWSLQHQPYTAIKLLLLRDTRNALRARGYSAHLLDPDPDHPTTHRLALSKDEYTIIVAFHHTLEDDGKKFTIEARAEIKMSESCAQLDSAAPDSDQADLHTVSWTPRSPWMTKLAAKEVSLSAMGAETLTLDLRLDFAGSGYYILRVDVLSDATPASPAVNQAADPADDGSGVSTAEVSLAGEANWEEAEEEGGREVTSAGTWDVGAVRDDRIKHWNASCFCVLA</sequence>
<dbReference type="InterPro" id="IPR010730">
    <property type="entry name" value="HET"/>
</dbReference>
<dbReference type="OrthoDB" id="2762307at2759"/>
<evidence type="ECO:0000259" key="1">
    <source>
        <dbReference type="Pfam" id="PF06985"/>
    </source>
</evidence>
<proteinExistence type="predicted"/>
<dbReference type="EMBL" id="AYKW01000023">
    <property type="protein sequence ID" value="PIL28693.1"/>
    <property type="molecule type" value="Genomic_DNA"/>
</dbReference>